<protein>
    <recommendedName>
        <fullName evidence="1">Sulfurtransferase</fullName>
    </recommendedName>
</protein>
<dbReference type="AlphaFoldDB" id="A0A8B7YV73"/>
<dbReference type="OrthoDB" id="566238at2759"/>
<gene>
    <name evidence="4" type="primary">LOC110981721</name>
</gene>
<reference evidence="4" key="1">
    <citation type="submission" date="2025-08" db="UniProtKB">
        <authorList>
            <consortium name="RefSeq"/>
        </authorList>
    </citation>
    <scope>IDENTIFICATION</scope>
</reference>
<dbReference type="InterPro" id="IPR001763">
    <property type="entry name" value="Rhodanese-like_dom"/>
</dbReference>
<dbReference type="PANTHER" id="PTHR44086">
    <property type="entry name" value="THIOSULFATE SULFURTRANSFERASE RDL2, MITOCHONDRIAL-RELATED"/>
    <property type="match status" value="1"/>
</dbReference>
<evidence type="ECO:0000313" key="4">
    <source>
        <dbReference type="RefSeq" id="XP_022095226.1"/>
    </source>
</evidence>
<evidence type="ECO:0000256" key="1">
    <source>
        <dbReference type="RuleBase" id="RU000507"/>
    </source>
</evidence>
<dbReference type="PANTHER" id="PTHR44086:SF14">
    <property type="entry name" value="RHODANESE DOMAIN-CONTAINING PROTEIN"/>
    <property type="match status" value="1"/>
</dbReference>
<dbReference type="Proteomes" id="UP000694845">
    <property type="component" value="Unplaced"/>
</dbReference>
<dbReference type="GeneID" id="110981721"/>
<proteinExistence type="predicted"/>
<name>A0A8B7YV73_ACAPL</name>
<sequence>MSAESSQPPLEDEDHVYYDGLVRRIKSGNLQLIEVRNAPELEATGTIIENICHVPVPELADALHLPDEEFEARYGHRKPQKTDDNVVFTCRIGNRSLKALNIARELGYTKARHYPGGWTEWVKKNKLALPTK</sequence>
<dbReference type="OMA" id="FFCQMGR"/>
<organism evidence="3 4">
    <name type="scientific">Acanthaster planci</name>
    <name type="common">Crown-of-thorns starfish</name>
    <dbReference type="NCBI Taxonomy" id="133434"/>
    <lineage>
        <taxon>Eukaryota</taxon>
        <taxon>Metazoa</taxon>
        <taxon>Echinodermata</taxon>
        <taxon>Eleutherozoa</taxon>
        <taxon>Asterozoa</taxon>
        <taxon>Asteroidea</taxon>
        <taxon>Valvatacea</taxon>
        <taxon>Valvatida</taxon>
        <taxon>Acanthasteridae</taxon>
        <taxon>Acanthaster</taxon>
    </lineage>
</organism>
<dbReference type="PROSITE" id="PS00683">
    <property type="entry name" value="RHODANESE_2"/>
    <property type="match status" value="1"/>
</dbReference>
<dbReference type="KEGG" id="aplc:110981721"/>
<evidence type="ECO:0000259" key="2">
    <source>
        <dbReference type="PROSITE" id="PS50206"/>
    </source>
</evidence>
<dbReference type="Pfam" id="PF00581">
    <property type="entry name" value="Rhodanese"/>
    <property type="match status" value="1"/>
</dbReference>
<feature type="domain" description="Rhodanese" evidence="2">
    <location>
        <begin position="26"/>
        <end position="130"/>
    </location>
</feature>
<dbReference type="RefSeq" id="XP_022095226.1">
    <property type="nucleotide sequence ID" value="XM_022239534.1"/>
</dbReference>
<dbReference type="InterPro" id="IPR036873">
    <property type="entry name" value="Rhodanese-like_dom_sf"/>
</dbReference>
<dbReference type="InterPro" id="IPR001307">
    <property type="entry name" value="Thiosulphate_STrfase_CS"/>
</dbReference>
<keyword evidence="1" id="KW-0808">Transferase</keyword>
<accession>A0A8B7YV73</accession>
<dbReference type="GO" id="GO:0004792">
    <property type="term" value="F:thiosulfate-cyanide sulfurtransferase activity"/>
    <property type="evidence" value="ECO:0007669"/>
    <property type="project" value="InterPro"/>
</dbReference>
<dbReference type="PROSITE" id="PS50206">
    <property type="entry name" value="RHODANESE_3"/>
    <property type="match status" value="1"/>
</dbReference>
<dbReference type="SMART" id="SM00450">
    <property type="entry name" value="RHOD"/>
    <property type="match status" value="1"/>
</dbReference>
<keyword evidence="3" id="KW-1185">Reference proteome</keyword>
<dbReference type="Gene3D" id="3.40.250.10">
    <property type="entry name" value="Rhodanese-like domain"/>
    <property type="match status" value="1"/>
</dbReference>
<dbReference type="SUPFAM" id="SSF52821">
    <property type="entry name" value="Rhodanese/Cell cycle control phosphatase"/>
    <property type="match status" value="1"/>
</dbReference>
<evidence type="ECO:0000313" key="3">
    <source>
        <dbReference type="Proteomes" id="UP000694845"/>
    </source>
</evidence>